<proteinExistence type="predicted"/>
<evidence type="ECO:0000313" key="2">
    <source>
        <dbReference type="Proteomes" id="UP000789920"/>
    </source>
</evidence>
<dbReference type="Proteomes" id="UP000789920">
    <property type="component" value="Unassembled WGS sequence"/>
</dbReference>
<accession>A0ACA9SI75</accession>
<gene>
    <name evidence="1" type="ORF">RPERSI_LOCUS31074</name>
</gene>
<feature type="non-terminal residue" evidence="1">
    <location>
        <position position="85"/>
    </location>
</feature>
<evidence type="ECO:0000313" key="1">
    <source>
        <dbReference type="EMBL" id="CAG8839500.1"/>
    </source>
</evidence>
<keyword evidence="2" id="KW-1185">Reference proteome</keyword>
<comment type="caution">
    <text evidence="1">The sequence shown here is derived from an EMBL/GenBank/DDBJ whole genome shotgun (WGS) entry which is preliminary data.</text>
</comment>
<reference evidence="1" key="1">
    <citation type="submission" date="2021-06" db="EMBL/GenBank/DDBJ databases">
        <authorList>
            <person name="Kallberg Y."/>
            <person name="Tangrot J."/>
            <person name="Rosling A."/>
        </authorList>
    </citation>
    <scope>NUCLEOTIDE SEQUENCE</scope>
    <source>
        <strain evidence="1">MA461A</strain>
    </source>
</reference>
<feature type="non-terminal residue" evidence="1">
    <location>
        <position position="1"/>
    </location>
</feature>
<sequence>LYGTITGLLVSLILGILFICVFYAITKDLQNGSENLWEAFSALLATVLITLIALYMLRVALWKEKLEIQVKHTTLTYLEKYVSGN</sequence>
<protein>
    <submittedName>
        <fullName evidence="1">17006_t:CDS:1</fullName>
    </submittedName>
</protein>
<dbReference type="EMBL" id="CAJVQC010123786">
    <property type="protein sequence ID" value="CAG8839500.1"/>
    <property type="molecule type" value="Genomic_DNA"/>
</dbReference>
<name>A0ACA9SI75_9GLOM</name>
<organism evidence="1 2">
    <name type="scientific">Racocetra persica</name>
    <dbReference type="NCBI Taxonomy" id="160502"/>
    <lineage>
        <taxon>Eukaryota</taxon>
        <taxon>Fungi</taxon>
        <taxon>Fungi incertae sedis</taxon>
        <taxon>Mucoromycota</taxon>
        <taxon>Glomeromycotina</taxon>
        <taxon>Glomeromycetes</taxon>
        <taxon>Diversisporales</taxon>
        <taxon>Gigasporaceae</taxon>
        <taxon>Racocetra</taxon>
    </lineage>
</organism>